<dbReference type="STRING" id="1834516.BL253_33780"/>
<sequence>MSFTHDERPAADLGPLTLADLELRSEKAHDDHMATYAATEVLHQAFMSMPAYDEEAHAVVDAAFLLIREYREKTHAQWRGAYREWATAAGVEIPAHMTDTATSPDDTEGEV</sequence>
<protein>
    <submittedName>
        <fullName evidence="1">Uncharacterized protein</fullName>
    </submittedName>
</protein>
<proteinExistence type="predicted"/>
<dbReference type="EMBL" id="MOMC01000091">
    <property type="protein sequence ID" value="ONH23143.1"/>
    <property type="molecule type" value="Genomic_DNA"/>
</dbReference>
<evidence type="ECO:0000313" key="2">
    <source>
        <dbReference type="Proteomes" id="UP000188929"/>
    </source>
</evidence>
<keyword evidence="2" id="KW-1185">Reference proteome</keyword>
<dbReference type="OrthoDB" id="3217879at2"/>
<name>A0A1V2I0T3_9ACTN</name>
<organism evidence="1 2">
    <name type="scientific">Pseudofrankia asymbiotica</name>
    <dbReference type="NCBI Taxonomy" id="1834516"/>
    <lineage>
        <taxon>Bacteria</taxon>
        <taxon>Bacillati</taxon>
        <taxon>Actinomycetota</taxon>
        <taxon>Actinomycetes</taxon>
        <taxon>Frankiales</taxon>
        <taxon>Frankiaceae</taxon>
        <taxon>Pseudofrankia</taxon>
    </lineage>
</organism>
<accession>A0A1V2I0T3</accession>
<dbReference type="AlphaFoldDB" id="A0A1V2I0T3"/>
<comment type="caution">
    <text evidence="1">The sequence shown here is derived from an EMBL/GenBank/DDBJ whole genome shotgun (WGS) entry which is preliminary data.</text>
</comment>
<dbReference type="Proteomes" id="UP000188929">
    <property type="component" value="Unassembled WGS sequence"/>
</dbReference>
<reference evidence="2" key="1">
    <citation type="submission" date="2016-10" db="EMBL/GenBank/DDBJ databases">
        <title>Frankia sp. NRRL B-16386 Genome sequencing.</title>
        <authorList>
            <person name="Ghodhbane-Gtari F."/>
            <person name="Swanson E."/>
            <person name="Gueddou A."/>
            <person name="Hezbri K."/>
            <person name="Ktari K."/>
            <person name="Nouioui I."/>
            <person name="Morris K."/>
            <person name="Simpson S."/>
            <person name="Abebe-Akele F."/>
            <person name="Thomas K."/>
            <person name="Gtari M."/>
            <person name="Tisa L.S."/>
        </authorList>
    </citation>
    <scope>NUCLEOTIDE SEQUENCE [LARGE SCALE GENOMIC DNA]</scope>
    <source>
        <strain evidence="2">NRRL B-16386</strain>
    </source>
</reference>
<gene>
    <name evidence="1" type="ORF">BL253_33780</name>
</gene>
<dbReference type="RefSeq" id="WP_076821811.1">
    <property type="nucleotide sequence ID" value="NZ_MOMC01000091.1"/>
</dbReference>
<evidence type="ECO:0000313" key="1">
    <source>
        <dbReference type="EMBL" id="ONH23143.1"/>
    </source>
</evidence>